<comment type="catalytic activity">
    <reaction evidence="1">
        <text>Transfers a segment of a (1-&gt;4)-alpha-D-glucan chain to a primary hydroxy group in a similar glucan chain.</text>
        <dbReference type="EC" id="2.4.1.18"/>
    </reaction>
</comment>
<dbReference type="AlphaFoldDB" id="A0A511MY42"/>
<dbReference type="SUPFAM" id="SSF51445">
    <property type="entry name" value="(Trans)glycosidases"/>
    <property type="match status" value="1"/>
</dbReference>
<keyword evidence="4" id="KW-0808">Transferase</keyword>
<dbReference type="CDD" id="cd11325">
    <property type="entry name" value="AmyAc_GTHase"/>
    <property type="match status" value="1"/>
</dbReference>
<feature type="active site" description="Nucleophile" evidence="5">
    <location>
        <position position="296"/>
    </location>
</feature>
<evidence type="ECO:0000256" key="2">
    <source>
        <dbReference type="ARBA" id="ARBA00009000"/>
    </source>
</evidence>
<dbReference type="InterPro" id="IPR006048">
    <property type="entry name" value="A-amylase/branching_C"/>
</dbReference>
<accession>A0A511MY42</accession>
<dbReference type="Gene3D" id="2.60.40.10">
    <property type="entry name" value="Immunoglobulins"/>
    <property type="match status" value="1"/>
</dbReference>
<comment type="caution">
    <text evidence="8">The sequence shown here is derived from an EMBL/GenBank/DDBJ whole genome shotgun (WGS) entry which is preliminary data.</text>
</comment>
<dbReference type="GO" id="GO:0004553">
    <property type="term" value="F:hydrolase activity, hydrolyzing O-glycosyl compounds"/>
    <property type="evidence" value="ECO:0007669"/>
    <property type="project" value="InterPro"/>
</dbReference>
<evidence type="ECO:0000256" key="4">
    <source>
        <dbReference type="ARBA" id="ARBA00022679"/>
    </source>
</evidence>
<dbReference type="SUPFAM" id="SSF51011">
    <property type="entry name" value="Glycosyl hydrolase domain"/>
    <property type="match status" value="1"/>
</dbReference>
<dbReference type="PANTHER" id="PTHR43651">
    <property type="entry name" value="1,4-ALPHA-GLUCAN-BRANCHING ENZYME"/>
    <property type="match status" value="1"/>
</dbReference>
<dbReference type="EC" id="2.4.1.18" evidence="3"/>
<dbReference type="Pfam" id="PF02922">
    <property type="entry name" value="CBM_48"/>
    <property type="match status" value="1"/>
</dbReference>
<proteinExistence type="inferred from homology"/>
<name>A0A511MY42_DEIC1</name>
<dbReference type="Gene3D" id="2.60.40.1180">
    <property type="entry name" value="Golgi alpha-mannosidase II"/>
    <property type="match status" value="1"/>
</dbReference>
<feature type="region of interest" description="Disordered" evidence="6">
    <location>
        <begin position="1"/>
        <end position="23"/>
    </location>
</feature>
<dbReference type="Pfam" id="PF02806">
    <property type="entry name" value="Alpha-amylase_C"/>
    <property type="match status" value="1"/>
</dbReference>
<comment type="similarity">
    <text evidence="2">Belongs to the glycosyl hydrolase 13 family. GlgB subfamily.</text>
</comment>
<keyword evidence="9" id="KW-1185">Reference proteome</keyword>
<dbReference type="PANTHER" id="PTHR43651:SF11">
    <property type="entry name" value="MALTO-OLIGOSYLTREHALOSE TREHALOHYDROLASE"/>
    <property type="match status" value="1"/>
</dbReference>
<dbReference type="InterPro" id="IPR017853">
    <property type="entry name" value="GH"/>
</dbReference>
<evidence type="ECO:0000313" key="9">
    <source>
        <dbReference type="Proteomes" id="UP000321306"/>
    </source>
</evidence>
<dbReference type="SUPFAM" id="SSF81296">
    <property type="entry name" value="E set domains"/>
    <property type="match status" value="1"/>
</dbReference>
<dbReference type="InterPro" id="IPR037439">
    <property type="entry name" value="Branching_enzy"/>
</dbReference>
<gene>
    <name evidence="8" type="primary">glgB</name>
    <name evidence="8" type="ORF">DC3_06910</name>
</gene>
<dbReference type="InterPro" id="IPR013783">
    <property type="entry name" value="Ig-like_fold"/>
</dbReference>
<evidence type="ECO:0000256" key="6">
    <source>
        <dbReference type="SAM" id="MobiDB-lite"/>
    </source>
</evidence>
<evidence type="ECO:0000256" key="1">
    <source>
        <dbReference type="ARBA" id="ARBA00000826"/>
    </source>
</evidence>
<dbReference type="PIRSF" id="PIRSF000463">
    <property type="entry name" value="GlgB"/>
    <property type="match status" value="1"/>
</dbReference>
<dbReference type="CDD" id="cd02855">
    <property type="entry name" value="E_set_GBE_prok_N"/>
    <property type="match status" value="1"/>
</dbReference>
<dbReference type="OrthoDB" id="9800174at2"/>
<dbReference type="Pfam" id="PF00128">
    <property type="entry name" value="Alpha-amylase"/>
    <property type="match status" value="2"/>
</dbReference>
<dbReference type="GO" id="GO:0043169">
    <property type="term" value="F:cation binding"/>
    <property type="evidence" value="ECO:0007669"/>
    <property type="project" value="InterPro"/>
</dbReference>
<dbReference type="Gene3D" id="3.20.20.80">
    <property type="entry name" value="Glycosidases"/>
    <property type="match status" value="1"/>
</dbReference>
<protein>
    <recommendedName>
        <fullName evidence="3">1,4-alpha-glucan branching enzyme</fullName>
        <ecNumber evidence="3">2.4.1.18</ecNumber>
    </recommendedName>
</protein>
<dbReference type="EMBL" id="BJXB01000002">
    <property type="protein sequence ID" value="GEM45056.1"/>
    <property type="molecule type" value="Genomic_DNA"/>
</dbReference>
<dbReference type="Proteomes" id="UP000321306">
    <property type="component" value="Unassembled WGS sequence"/>
</dbReference>
<dbReference type="InterPro" id="IPR006047">
    <property type="entry name" value="GH13_cat_dom"/>
</dbReference>
<organism evidence="8 9">
    <name type="scientific">Deinococcus cellulosilyticus (strain DSM 18568 / NBRC 106333 / KACC 11606 / 5516J-15)</name>
    <dbReference type="NCBI Taxonomy" id="1223518"/>
    <lineage>
        <taxon>Bacteria</taxon>
        <taxon>Thermotogati</taxon>
        <taxon>Deinococcota</taxon>
        <taxon>Deinococci</taxon>
        <taxon>Deinococcales</taxon>
        <taxon>Deinococcaceae</taxon>
        <taxon>Deinococcus</taxon>
    </lineage>
</organism>
<feature type="domain" description="Glycosyl hydrolase family 13 catalytic" evidence="7">
    <location>
        <begin position="137"/>
        <end position="494"/>
    </location>
</feature>
<dbReference type="InterPro" id="IPR013780">
    <property type="entry name" value="Glyco_hydro_b"/>
</dbReference>
<dbReference type="InterPro" id="IPR004193">
    <property type="entry name" value="Glyco_hydro_13_N"/>
</dbReference>
<feature type="active site" description="Proton donor" evidence="5">
    <location>
        <position position="340"/>
    </location>
</feature>
<evidence type="ECO:0000259" key="7">
    <source>
        <dbReference type="SMART" id="SM00642"/>
    </source>
</evidence>
<dbReference type="SMART" id="SM00642">
    <property type="entry name" value="Aamy"/>
    <property type="match status" value="1"/>
</dbReference>
<dbReference type="RefSeq" id="WP_146882334.1">
    <property type="nucleotide sequence ID" value="NZ_BJXB01000002.1"/>
</dbReference>
<dbReference type="InterPro" id="IPR014756">
    <property type="entry name" value="Ig_E-set"/>
</dbReference>
<evidence type="ECO:0000256" key="5">
    <source>
        <dbReference type="PIRSR" id="PIRSR000463-1"/>
    </source>
</evidence>
<sequence length="612" mass="68783">MTLAKDQPAKQTKKKVEPSHIPGMGAIPSPEGVSFRVWAPHATAVCVGGDFNNWNKTEHRLAKEKNGYWSVFVPGVKPGATYKFRIKNKSFDEWKMDPYAREVTSSVGECIVYDPTFDWGDLQEYRVPPWNEMVIYEMHVGTFNASEGERGTFDSAIEKLDYLSELGVNTLLIMPPMEFAGDISWGYNPAHPFAVEGAYGGPNALKRFVKAAHEKGIAVLIDVVYNHFGPSDLDLWQFDGWSENDKGGIYFYNDWRSATPWGDTRPDYGREEVRQYIRDNALLWLEEFHMDGLRFDATAYIRNVQGNENPGDDLEEGWGLLRWINDEIEARQPWKITIAEDLRGNALVTAPTSEGGLGFDAQWDAGFVHPVREALIVQEDVHRNTQAVANAVTNCYNNEAFSRVIYTESHDEVANGHARVPEEIWPNNSGSYYAKKRSTLGACITFTSPGIPMIFQGQEMLAGGWFDDNNMLDWTLGEQNQGITQLYRDLKQLRQNASGTTAGLKGPHVTVHRVDIDKKMLAYHRFEQGGPKDDVIVVVNLSGTALEHFCIGFPRGGLWKVRFNSDWNGYDSEFNNVPSNHVTANEGEMDGMPFNAHVSVGPYSAVILSQDE</sequence>
<dbReference type="GO" id="GO:0003844">
    <property type="term" value="F:1,4-alpha-glucan branching enzyme activity"/>
    <property type="evidence" value="ECO:0007669"/>
    <property type="project" value="UniProtKB-EC"/>
</dbReference>
<dbReference type="InterPro" id="IPR044143">
    <property type="entry name" value="GlgB_N_E_set_prok"/>
</dbReference>
<evidence type="ECO:0000313" key="8">
    <source>
        <dbReference type="EMBL" id="GEM45056.1"/>
    </source>
</evidence>
<evidence type="ECO:0000256" key="3">
    <source>
        <dbReference type="ARBA" id="ARBA00012541"/>
    </source>
</evidence>
<reference evidence="8 9" key="1">
    <citation type="submission" date="2019-07" db="EMBL/GenBank/DDBJ databases">
        <title>Whole genome shotgun sequence of Deinococcus cellulosilyticus NBRC 106333.</title>
        <authorList>
            <person name="Hosoyama A."/>
            <person name="Uohara A."/>
            <person name="Ohji S."/>
            <person name="Ichikawa N."/>
        </authorList>
    </citation>
    <scope>NUCLEOTIDE SEQUENCE [LARGE SCALE GENOMIC DNA]</scope>
    <source>
        <strain evidence="8 9">NBRC 106333</strain>
    </source>
</reference>
<dbReference type="GO" id="GO:0005978">
    <property type="term" value="P:glycogen biosynthetic process"/>
    <property type="evidence" value="ECO:0007669"/>
    <property type="project" value="InterPro"/>
</dbReference>